<proteinExistence type="predicted"/>
<feature type="transmembrane region" description="Helical" evidence="2">
    <location>
        <begin position="81"/>
        <end position="102"/>
    </location>
</feature>
<accession>A0A9P1KF96</accession>
<evidence type="ECO:0000313" key="3">
    <source>
        <dbReference type="EMBL" id="CDM94642.1"/>
    </source>
</evidence>
<dbReference type="InterPro" id="IPR021855">
    <property type="entry name" value="PAM68-like"/>
</dbReference>
<protein>
    <recommendedName>
        <fullName evidence="5">DUF3464 family protein</fullName>
    </recommendedName>
</protein>
<sequence length="175" mass="19201">MSSDRPRQPLPFEPKKTRKKQAESSKPAASDQGKSDKSASPKVAKTPKTSRTSDTSAPRRQPRREDMTIPEVVSQRMVSRMVVLSGIPLLMAISTFVGSYFIVTNEIFPLPNTAVLLVSLGCFGLSVVGLSYGVLSASWDENLSGSFLGWQEFKINLGRAIEAWKESRQPSSPKN</sequence>
<evidence type="ECO:0000256" key="1">
    <source>
        <dbReference type="SAM" id="MobiDB-lite"/>
    </source>
</evidence>
<evidence type="ECO:0000256" key="2">
    <source>
        <dbReference type="SAM" id="Phobius"/>
    </source>
</evidence>
<dbReference type="PANTHER" id="PTHR34575">
    <property type="entry name" value="PROTEIN PAM68, CHLOROPLASTIC"/>
    <property type="match status" value="1"/>
</dbReference>
<dbReference type="Proteomes" id="UP000032946">
    <property type="component" value="Chromosome"/>
</dbReference>
<reference evidence="3 4" key="1">
    <citation type="submission" date="2014-02" db="EMBL/GenBank/DDBJ databases">
        <authorList>
            <person name="Genoscope - CEA"/>
        </authorList>
    </citation>
    <scope>NUCLEOTIDE SEQUENCE [LARGE SCALE GENOMIC DNA]</scope>
    <source>
        <strain evidence="3 4">PCC 8005</strain>
    </source>
</reference>
<evidence type="ECO:0000313" key="4">
    <source>
        <dbReference type="Proteomes" id="UP000032946"/>
    </source>
</evidence>
<keyword evidence="2" id="KW-0472">Membrane</keyword>
<dbReference type="Pfam" id="PF11947">
    <property type="entry name" value="DUF3464"/>
    <property type="match status" value="1"/>
</dbReference>
<name>A0A9P1KF96_9CYAN</name>
<dbReference type="AlphaFoldDB" id="A0A9P1KF96"/>
<dbReference type="RefSeq" id="WP_006669266.1">
    <property type="nucleotide sequence ID" value="NZ_FO818640.1"/>
</dbReference>
<keyword evidence="4" id="KW-1185">Reference proteome</keyword>
<dbReference type="EMBL" id="FO818640">
    <property type="protein sequence ID" value="CDM94642.1"/>
    <property type="molecule type" value="Genomic_DNA"/>
</dbReference>
<feature type="compositionally biased region" description="Polar residues" evidence="1">
    <location>
        <begin position="47"/>
        <end position="58"/>
    </location>
</feature>
<feature type="region of interest" description="Disordered" evidence="1">
    <location>
        <begin position="1"/>
        <end position="71"/>
    </location>
</feature>
<gene>
    <name evidence="3" type="ORF">ARTHRO_20176</name>
</gene>
<dbReference type="PANTHER" id="PTHR34575:SF1">
    <property type="entry name" value="PROTEIN PAM68, CHLOROPLASTIC"/>
    <property type="match status" value="1"/>
</dbReference>
<keyword evidence="2" id="KW-1133">Transmembrane helix</keyword>
<feature type="transmembrane region" description="Helical" evidence="2">
    <location>
        <begin position="114"/>
        <end position="135"/>
    </location>
</feature>
<organism evidence="3 4">
    <name type="scientific">Limnospira indica PCC 8005</name>
    <dbReference type="NCBI Taxonomy" id="376219"/>
    <lineage>
        <taxon>Bacteria</taxon>
        <taxon>Bacillati</taxon>
        <taxon>Cyanobacteriota</taxon>
        <taxon>Cyanophyceae</taxon>
        <taxon>Oscillatoriophycideae</taxon>
        <taxon>Oscillatoriales</taxon>
        <taxon>Sirenicapillariaceae</taxon>
        <taxon>Limnospira</taxon>
    </lineage>
</organism>
<evidence type="ECO:0008006" key="5">
    <source>
        <dbReference type="Google" id="ProtNLM"/>
    </source>
</evidence>
<keyword evidence="2" id="KW-0812">Transmembrane</keyword>